<organism evidence="1">
    <name type="scientific">marine sediment metagenome</name>
    <dbReference type="NCBI Taxonomy" id="412755"/>
    <lineage>
        <taxon>unclassified sequences</taxon>
        <taxon>metagenomes</taxon>
        <taxon>ecological metagenomes</taxon>
    </lineage>
</organism>
<dbReference type="EMBL" id="LAZR01021901">
    <property type="protein sequence ID" value="KKL83723.1"/>
    <property type="molecule type" value="Genomic_DNA"/>
</dbReference>
<name>A0A0F9FBY1_9ZZZZ</name>
<accession>A0A0F9FBY1</accession>
<evidence type="ECO:0000313" key="1">
    <source>
        <dbReference type="EMBL" id="KKL83723.1"/>
    </source>
</evidence>
<proteinExistence type="predicted"/>
<comment type="caution">
    <text evidence="1">The sequence shown here is derived from an EMBL/GenBank/DDBJ whole genome shotgun (WGS) entry which is preliminary data.</text>
</comment>
<gene>
    <name evidence="1" type="ORF">LCGC14_1971820</name>
</gene>
<dbReference type="AlphaFoldDB" id="A0A0F9FBY1"/>
<sequence length="105" mass="12102">MNITKCKECGCTKDAEDRVSRLQTRVEEAEAWEGERESYIEEFDKTCKERDGYKARDKLRGEALKADVKWFVKQWEFYMNCGQLGAAQEVSLLLDDARAAIATPE</sequence>
<feature type="non-terminal residue" evidence="1">
    <location>
        <position position="105"/>
    </location>
</feature>
<protein>
    <submittedName>
        <fullName evidence="1">Uncharacterized protein</fullName>
    </submittedName>
</protein>
<reference evidence="1" key="1">
    <citation type="journal article" date="2015" name="Nature">
        <title>Complex archaea that bridge the gap between prokaryotes and eukaryotes.</title>
        <authorList>
            <person name="Spang A."/>
            <person name="Saw J.H."/>
            <person name="Jorgensen S.L."/>
            <person name="Zaremba-Niedzwiedzka K."/>
            <person name="Martijn J."/>
            <person name="Lind A.E."/>
            <person name="van Eijk R."/>
            <person name="Schleper C."/>
            <person name="Guy L."/>
            <person name="Ettema T.J."/>
        </authorList>
    </citation>
    <scope>NUCLEOTIDE SEQUENCE</scope>
</reference>